<name>F0SI11_RUBBR</name>
<dbReference type="STRING" id="756272.Plabr_3097"/>
<sequence length="140" mass="14584">MISAMSKSKSLSVVFGLAIAVTAIGCGSNHRDSLSETQVVNATIAALGDAAMSEESFSSVFASGSAPSTRKDYATCNYEVIGDPSISGAEATAEVQVTTGFADSSQGDRAKGSDIKEVRKVTWTLAKEGEEWKIKDAPLQ</sequence>
<dbReference type="PROSITE" id="PS51257">
    <property type="entry name" value="PROKAR_LIPOPROTEIN"/>
    <property type="match status" value="1"/>
</dbReference>
<keyword evidence="2" id="KW-1185">Reference proteome</keyword>
<accession>F0SI11</accession>
<dbReference type="KEGG" id="pbs:Plabr_3097"/>
<dbReference type="eggNOG" id="ENOG502ZITT">
    <property type="taxonomic scope" value="Bacteria"/>
</dbReference>
<gene>
    <name evidence="1" type="ordered locus">Plabr_3097</name>
</gene>
<dbReference type="EMBL" id="CP002546">
    <property type="protein sequence ID" value="ADY60694.1"/>
    <property type="molecule type" value="Genomic_DNA"/>
</dbReference>
<reference evidence="2" key="1">
    <citation type="submission" date="2011-02" db="EMBL/GenBank/DDBJ databases">
        <title>The complete genome of Planctomyces brasiliensis DSM 5305.</title>
        <authorList>
            <person name="Lucas S."/>
            <person name="Copeland A."/>
            <person name="Lapidus A."/>
            <person name="Bruce D."/>
            <person name="Goodwin L."/>
            <person name="Pitluck S."/>
            <person name="Kyrpides N."/>
            <person name="Mavromatis K."/>
            <person name="Pagani I."/>
            <person name="Ivanova N."/>
            <person name="Ovchinnikova G."/>
            <person name="Lu M."/>
            <person name="Detter J.C."/>
            <person name="Han C."/>
            <person name="Land M."/>
            <person name="Hauser L."/>
            <person name="Markowitz V."/>
            <person name="Cheng J.-F."/>
            <person name="Hugenholtz P."/>
            <person name="Woyke T."/>
            <person name="Wu D."/>
            <person name="Tindall B."/>
            <person name="Pomrenke H.G."/>
            <person name="Brambilla E."/>
            <person name="Klenk H.-P."/>
            <person name="Eisen J.A."/>
        </authorList>
    </citation>
    <scope>NUCLEOTIDE SEQUENCE [LARGE SCALE GENOMIC DNA]</scope>
    <source>
        <strain evidence="2">ATCC 49424 / DSM 5305 / JCM 21570 / NBRC 103401 / IFAM 1448</strain>
    </source>
</reference>
<dbReference type="AlphaFoldDB" id="F0SI11"/>
<protein>
    <submittedName>
        <fullName evidence="1">Signal peptide-domain containing protein</fullName>
    </submittedName>
</protein>
<evidence type="ECO:0000313" key="2">
    <source>
        <dbReference type="Proteomes" id="UP000006860"/>
    </source>
</evidence>
<organism evidence="1 2">
    <name type="scientific">Rubinisphaera brasiliensis (strain ATCC 49424 / DSM 5305 / JCM 21570 / IAM 15109 / NBRC 103401 / IFAM 1448)</name>
    <name type="common">Planctomyces brasiliensis</name>
    <dbReference type="NCBI Taxonomy" id="756272"/>
    <lineage>
        <taxon>Bacteria</taxon>
        <taxon>Pseudomonadati</taxon>
        <taxon>Planctomycetota</taxon>
        <taxon>Planctomycetia</taxon>
        <taxon>Planctomycetales</taxon>
        <taxon>Planctomycetaceae</taxon>
        <taxon>Rubinisphaera</taxon>
    </lineage>
</organism>
<evidence type="ECO:0000313" key="1">
    <source>
        <dbReference type="EMBL" id="ADY60694.1"/>
    </source>
</evidence>
<dbReference type="HOGENOM" id="CLU_1884131_0_0_0"/>
<dbReference type="Proteomes" id="UP000006860">
    <property type="component" value="Chromosome"/>
</dbReference>
<proteinExistence type="predicted"/>